<dbReference type="EMBL" id="JACXVP010000001">
    <property type="protein sequence ID" value="KAG5628994.1"/>
    <property type="molecule type" value="Genomic_DNA"/>
</dbReference>
<protein>
    <recommendedName>
        <fullName evidence="2">Retrovirus-related Pol polyprotein from transposon TNT 1-94-like beta-barrel domain-containing protein</fullName>
    </recommendedName>
</protein>
<organism evidence="3 4">
    <name type="scientific">Solanum commersonii</name>
    <name type="common">Commerson's wild potato</name>
    <name type="synonym">Commerson's nightshade</name>
    <dbReference type="NCBI Taxonomy" id="4109"/>
    <lineage>
        <taxon>Eukaryota</taxon>
        <taxon>Viridiplantae</taxon>
        <taxon>Streptophyta</taxon>
        <taxon>Embryophyta</taxon>
        <taxon>Tracheophyta</taxon>
        <taxon>Spermatophyta</taxon>
        <taxon>Magnoliopsida</taxon>
        <taxon>eudicotyledons</taxon>
        <taxon>Gunneridae</taxon>
        <taxon>Pentapetalae</taxon>
        <taxon>asterids</taxon>
        <taxon>lamiids</taxon>
        <taxon>Solanales</taxon>
        <taxon>Solanaceae</taxon>
        <taxon>Solanoideae</taxon>
        <taxon>Solaneae</taxon>
        <taxon>Solanum</taxon>
    </lineage>
</organism>
<dbReference type="InterPro" id="IPR036875">
    <property type="entry name" value="Znf_CCHC_sf"/>
</dbReference>
<keyword evidence="4" id="KW-1185">Reference proteome</keyword>
<evidence type="ECO:0000256" key="1">
    <source>
        <dbReference type="SAM" id="MobiDB-lite"/>
    </source>
</evidence>
<dbReference type="Proteomes" id="UP000824120">
    <property type="component" value="Chromosome 1"/>
</dbReference>
<feature type="region of interest" description="Disordered" evidence="1">
    <location>
        <begin position="42"/>
        <end position="63"/>
    </location>
</feature>
<dbReference type="InterPro" id="IPR054722">
    <property type="entry name" value="PolX-like_BBD"/>
</dbReference>
<dbReference type="Pfam" id="PF22936">
    <property type="entry name" value="Pol_BBD"/>
    <property type="match status" value="1"/>
</dbReference>
<dbReference type="GO" id="GO:0003676">
    <property type="term" value="F:nucleic acid binding"/>
    <property type="evidence" value="ECO:0007669"/>
    <property type="project" value="InterPro"/>
</dbReference>
<reference evidence="3 4" key="1">
    <citation type="submission" date="2020-09" db="EMBL/GenBank/DDBJ databases">
        <title>De no assembly of potato wild relative species, Solanum commersonii.</title>
        <authorList>
            <person name="Cho K."/>
        </authorList>
    </citation>
    <scope>NUCLEOTIDE SEQUENCE [LARGE SCALE GENOMIC DNA]</scope>
    <source>
        <strain evidence="3">LZ3.2</strain>
        <tissue evidence="3">Leaf</tissue>
    </source>
</reference>
<dbReference type="AlphaFoldDB" id="A0A9J6AXJ3"/>
<dbReference type="GO" id="GO:0008270">
    <property type="term" value="F:zinc ion binding"/>
    <property type="evidence" value="ECO:0007669"/>
    <property type="project" value="InterPro"/>
</dbReference>
<evidence type="ECO:0000259" key="2">
    <source>
        <dbReference type="Pfam" id="PF22936"/>
    </source>
</evidence>
<sequence length="260" mass="29481">MKGFSSLIQASPRCYEFRIPSVSPLLYLHPYRTRCSSLSKDKKKIISSKSRNNEKRSNGEKTTGGNFENKKCYRYGKIGHIKKNCKVRISNANVASENDGNKQLKWEQCFTVELDEQKNDDVVQALYNNDSCTQEWIIDFGCSHHVTRNDSLLSELCQHNRERVVVTVDNSTYLVANEGVLKIDVGATGAVKLNDVFHTPGLKRNLVSVSQITDSGKYILFGPNDVKDYGQREEHIYWKGSLFVMIVGEAYVKKTSQQIA</sequence>
<dbReference type="SUPFAM" id="SSF57756">
    <property type="entry name" value="Retrovirus zinc finger-like domains"/>
    <property type="match status" value="1"/>
</dbReference>
<feature type="domain" description="Retrovirus-related Pol polyprotein from transposon TNT 1-94-like beta-barrel" evidence="2">
    <location>
        <begin position="136"/>
        <end position="216"/>
    </location>
</feature>
<dbReference type="PANTHER" id="PTHR47592">
    <property type="entry name" value="PBF68 PROTEIN"/>
    <property type="match status" value="1"/>
</dbReference>
<evidence type="ECO:0000313" key="3">
    <source>
        <dbReference type="EMBL" id="KAG5628994.1"/>
    </source>
</evidence>
<name>A0A9J6AXJ3_SOLCO</name>
<accession>A0A9J6AXJ3</accession>
<dbReference type="OrthoDB" id="413361at2759"/>
<gene>
    <name evidence="3" type="ORF">H5410_000711</name>
</gene>
<comment type="caution">
    <text evidence="3">The sequence shown here is derived from an EMBL/GenBank/DDBJ whole genome shotgun (WGS) entry which is preliminary data.</text>
</comment>
<proteinExistence type="predicted"/>
<evidence type="ECO:0000313" key="4">
    <source>
        <dbReference type="Proteomes" id="UP000824120"/>
    </source>
</evidence>
<dbReference type="PANTHER" id="PTHR47592:SF27">
    <property type="entry name" value="OS08G0421700 PROTEIN"/>
    <property type="match status" value="1"/>
</dbReference>